<gene>
    <name evidence="1" type="ORF">CK203_086159</name>
</gene>
<evidence type="ECO:0000313" key="1">
    <source>
        <dbReference type="EMBL" id="RVW40127.1"/>
    </source>
</evidence>
<dbReference type="AlphaFoldDB" id="A0A438DXL5"/>
<dbReference type="Proteomes" id="UP000288805">
    <property type="component" value="Unassembled WGS sequence"/>
</dbReference>
<protein>
    <submittedName>
        <fullName evidence="1">Uncharacterized protein</fullName>
    </submittedName>
</protein>
<name>A0A438DXL5_VITVI</name>
<reference evidence="1 2" key="1">
    <citation type="journal article" date="2018" name="PLoS Genet.">
        <title>Population sequencing reveals clonal diversity and ancestral inbreeding in the grapevine cultivar Chardonnay.</title>
        <authorList>
            <person name="Roach M.J."/>
            <person name="Johnson D.L."/>
            <person name="Bohlmann J."/>
            <person name="van Vuuren H.J."/>
            <person name="Jones S.J."/>
            <person name="Pretorius I.S."/>
            <person name="Schmidt S.A."/>
            <person name="Borneman A.R."/>
        </authorList>
    </citation>
    <scope>NUCLEOTIDE SEQUENCE [LARGE SCALE GENOMIC DNA]</scope>
    <source>
        <strain evidence="2">cv. Chardonnay</strain>
        <tissue evidence="1">Leaf</tissue>
    </source>
</reference>
<evidence type="ECO:0000313" key="2">
    <source>
        <dbReference type="Proteomes" id="UP000288805"/>
    </source>
</evidence>
<accession>A0A438DXL5</accession>
<comment type="caution">
    <text evidence="1">The sequence shown here is derived from an EMBL/GenBank/DDBJ whole genome shotgun (WGS) entry which is preliminary data.</text>
</comment>
<organism evidence="1 2">
    <name type="scientific">Vitis vinifera</name>
    <name type="common">Grape</name>
    <dbReference type="NCBI Taxonomy" id="29760"/>
    <lineage>
        <taxon>Eukaryota</taxon>
        <taxon>Viridiplantae</taxon>
        <taxon>Streptophyta</taxon>
        <taxon>Embryophyta</taxon>
        <taxon>Tracheophyta</taxon>
        <taxon>Spermatophyta</taxon>
        <taxon>Magnoliopsida</taxon>
        <taxon>eudicotyledons</taxon>
        <taxon>Gunneridae</taxon>
        <taxon>Pentapetalae</taxon>
        <taxon>rosids</taxon>
        <taxon>Vitales</taxon>
        <taxon>Vitaceae</taxon>
        <taxon>Viteae</taxon>
        <taxon>Vitis</taxon>
    </lineage>
</organism>
<sequence length="228" mass="26367">MPYNSLPPPPLPPIPTMSQALPYILHGHSEVAPFAVVQTTILEDTHARMDRIEQHIRQLRVSDSSSAWDDLDNIPMASLLAKFRMPDIERYTSVGCFHIHLRLYSTVMRAHGIDESRMITMFPLSLSDVSRGELEGFRQRSDESISSFISLWQGKIAEIVDRPLQRGDSVLRVIRGLIRDPRRKFRPSWSKPYFIRELSLEGATWLMDLDENQFSKPTNVDQLRKYYV</sequence>
<dbReference type="EMBL" id="QGNW01001464">
    <property type="protein sequence ID" value="RVW40127.1"/>
    <property type="molecule type" value="Genomic_DNA"/>
</dbReference>
<proteinExistence type="predicted"/>